<evidence type="ECO:0000256" key="1">
    <source>
        <dbReference type="SAM" id="MobiDB-lite"/>
    </source>
</evidence>
<reference evidence="2 3" key="1">
    <citation type="journal article" date="2016" name="Nat. Commun.">
        <title>Extremotolerant tardigrade genome and improved radiotolerance of human cultured cells by tardigrade-unique protein.</title>
        <authorList>
            <person name="Hashimoto T."/>
            <person name="Horikawa D.D."/>
            <person name="Saito Y."/>
            <person name="Kuwahara H."/>
            <person name="Kozuka-Hata H."/>
            <person name="Shin-I T."/>
            <person name="Minakuchi Y."/>
            <person name="Ohishi K."/>
            <person name="Motoyama A."/>
            <person name="Aizu T."/>
            <person name="Enomoto A."/>
            <person name="Kondo K."/>
            <person name="Tanaka S."/>
            <person name="Hara Y."/>
            <person name="Koshikawa S."/>
            <person name="Sagara H."/>
            <person name="Miura T."/>
            <person name="Yokobori S."/>
            <person name="Miyagawa K."/>
            <person name="Suzuki Y."/>
            <person name="Kubo T."/>
            <person name="Oyama M."/>
            <person name="Kohara Y."/>
            <person name="Fujiyama A."/>
            <person name="Arakawa K."/>
            <person name="Katayama T."/>
            <person name="Toyoda A."/>
            <person name="Kunieda T."/>
        </authorList>
    </citation>
    <scope>NUCLEOTIDE SEQUENCE [LARGE SCALE GENOMIC DNA]</scope>
    <source>
        <strain evidence="2 3">YOKOZUNA-1</strain>
    </source>
</reference>
<name>A0A1D1VMS1_RAMVA</name>
<feature type="compositionally biased region" description="Acidic residues" evidence="1">
    <location>
        <begin position="312"/>
        <end position="321"/>
    </location>
</feature>
<evidence type="ECO:0000313" key="2">
    <source>
        <dbReference type="EMBL" id="GAV01443.1"/>
    </source>
</evidence>
<sequence length="490" mass="54531">MSEPTVATPRRRKTVTVPDDDDTVTTVAKKGTCCGKGCLAEFPITLLHRTHRLLAALSPQDKNMFLLGKISTSIDQLDIKGELMGRAGKGTPTYYSFDKNHVLCRVAFETVYSLSPRQLRVLRSHLIEQKDEPVPALNMKGKPYKKSPGSSTVKSTPVEPPLRIDVQAETVKEMKDVEVAVGNYCCDQNCWSKLPAPLIALTRVQMRALTEQEKQLYLLGKMSHSVSLLPETEIVTGGKRAMYVLDRDTIVCSPCFQYIHDLTTEQMRRIRYCLFENGISLQLPGIETPQLGQEPAAVASRKRKAVAHETEAETEGAEGEGEVTPKAGKLSHTASLVLNEKDCCKKKCVEMIPRDVIEETRSQIKQLKSSNRHMFLLGKLSGGVGLVQAAHFNERETDPKKKRMAVYRFDKDHPLCKESFHAIYSVSEAQLTTLKQHLMEHGVERTEHKLKGRPSNAKGKKHKTRNGISVAEPDVANLGEFLVNAETSTG</sequence>
<accession>A0A1D1VMS1</accession>
<feature type="region of interest" description="Disordered" evidence="1">
    <location>
        <begin position="443"/>
        <end position="465"/>
    </location>
</feature>
<dbReference type="PANTHER" id="PTHR34415">
    <property type="entry name" value="INTEGRASE CATALYTIC DOMAIN-CONTAINING PROTEIN"/>
    <property type="match status" value="1"/>
</dbReference>
<dbReference type="AlphaFoldDB" id="A0A1D1VMS1"/>
<gene>
    <name evidence="2" type="primary">RvY_12156-1</name>
    <name evidence="2" type="synonym">RvY_12156.1</name>
    <name evidence="2" type="ORF">RvY_12156</name>
</gene>
<feature type="compositionally biased region" description="Basic residues" evidence="1">
    <location>
        <begin position="450"/>
        <end position="465"/>
    </location>
</feature>
<feature type="region of interest" description="Disordered" evidence="1">
    <location>
        <begin position="306"/>
        <end position="326"/>
    </location>
</feature>
<organism evidence="2 3">
    <name type="scientific">Ramazzottius varieornatus</name>
    <name type="common">Water bear</name>
    <name type="synonym">Tardigrade</name>
    <dbReference type="NCBI Taxonomy" id="947166"/>
    <lineage>
        <taxon>Eukaryota</taxon>
        <taxon>Metazoa</taxon>
        <taxon>Ecdysozoa</taxon>
        <taxon>Tardigrada</taxon>
        <taxon>Eutardigrada</taxon>
        <taxon>Parachela</taxon>
        <taxon>Hypsibioidea</taxon>
        <taxon>Ramazzottiidae</taxon>
        <taxon>Ramazzottius</taxon>
    </lineage>
</organism>
<dbReference type="PANTHER" id="PTHR34415:SF1">
    <property type="entry name" value="INTEGRASE CATALYTIC DOMAIN-CONTAINING PROTEIN"/>
    <property type="match status" value="1"/>
</dbReference>
<dbReference type="EMBL" id="BDGG01000007">
    <property type="protein sequence ID" value="GAV01443.1"/>
    <property type="molecule type" value="Genomic_DNA"/>
</dbReference>
<comment type="caution">
    <text evidence="2">The sequence shown here is derived from an EMBL/GenBank/DDBJ whole genome shotgun (WGS) entry which is preliminary data.</text>
</comment>
<dbReference type="Proteomes" id="UP000186922">
    <property type="component" value="Unassembled WGS sequence"/>
</dbReference>
<evidence type="ECO:0000313" key="3">
    <source>
        <dbReference type="Proteomes" id="UP000186922"/>
    </source>
</evidence>
<keyword evidence="3" id="KW-1185">Reference proteome</keyword>
<feature type="region of interest" description="Disordered" evidence="1">
    <location>
        <begin position="137"/>
        <end position="158"/>
    </location>
</feature>
<protein>
    <submittedName>
        <fullName evidence="2">Uncharacterized protein</fullName>
    </submittedName>
</protein>
<proteinExistence type="predicted"/>